<feature type="transmembrane region" description="Helical" evidence="1">
    <location>
        <begin position="273"/>
        <end position="292"/>
    </location>
</feature>
<dbReference type="Pfam" id="PF05738">
    <property type="entry name" value="Cna_B"/>
    <property type="match status" value="1"/>
</dbReference>
<dbReference type="RefSeq" id="WP_074484938.1">
    <property type="nucleotide sequence ID" value="NZ_FMXP01000002.1"/>
</dbReference>
<dbReference type="InterPro" id="IPR008454">
    <property type="entry name" value="Collagen-bd_Cna-like_B-typ_dom"/>
</dbReference>
<evidence type="ECO:0000259" key="2">
    <source>
        <dbReference type="Pfam" id="PF05738"/>
    </source>
</evidence>
<keyword evidence="1" id="KW-0812">Transmembrane</keyword>
<reference evidence="3 4" key="1">
    <citation type="submission" date="2016-10" db="EMBL/GenBank/DDBJ databases">
        <authorList>
            <person name="de Groot N.N."/>
        </authorList>
    </citation>
    <scope>NUCLEOTIDE SEQUENCE [LARGE SCALE GENOMIC DNA]</scope>
    <source>
        <strain evidence="3 4">A-4</strain>
    </source>
</reference>
<keyword evidence="1" id="KW-1133">Transmembrane helix</keyword>
<dbReference type="eggNOG" id="COG4932">
    <property type="taxonomic scope" value="Bacteria"/>
</dbReference>
<dbReference type="STRING" id="439219.SAMN02910293_00144"/>
<evidence type="ECO:0000313" key="3">
    <source>
        <dbReference type="EMBL" id="SDB02479.1"/>
    </source>
</evidence>
<proteinExistence type="predicted"/>
<organism evidence="3 4">
    <name type="scientific">Streptococcus henryi</name>
    <dbReference type="NCBI Taxonomy" id="439219"/>
    <lineage>
        <taxon>Bacteria</taxon>
        <taxon>Bacillati</taxon>
        <taxon>Bacillota</taxon>
        <taxon>Bacilli</taxon>
        <taxon>Lactobacillales</taxon>
        <taxon>Streptococcaceae</taxon>
        <taxon>Streptococcus</taxon>
    </lineage>
</organism>
<dbReference type="Gene3D" id="2.60.40.10">
    <property type="entry name" value="Immunoglobulins"/>
    <property type="match status" value="1"/>
</dbReference>
<protein>
    <recommendedName>
        <fullName evidence="2">CNA-B domain-containing protein</fullName>
    </recommendedName>
</protein>
<keyword evidence="1" id="KW-0472">Membrane</keyword>
<dbReference type="Gene3D" id="2.60.40.1140">
    <property type="entry name" value="Collagen-binding surface protein Cna, B-type domain"/>
    <property type="match status" value="1"/>
</dbReference>
<keyword evidence="4" id="KW-1185">Reference proteome</keyword>
<gene>
    <name evidence="3" type="ORF">SAMN02910293_00144</name>
</gene>
<dbReference type="CDD" id="cd00222">
    <property type="entry name" value="CollagenBindB"/>
    <property type="match status" value="1"/>
</dbReference>
<dbReference type="Proteomes" id="UP000182508">
    <property type="component" value="Unassembled WGS sequence"/>
</dbReference>
<dbReference type="AlphaFoldDB" id="A0A1G6A212"/>
<dbReference type="SUPFAM" id="SSF49478">
    <property type="entry name" value="Cna protein B-type domain"/>
    <property type="match status" value="1"/>
</dbReference>
<name>A0A1G6A212_9STRE</name>
<feature type="domain" description="CNA-B" evidence="2">
    <location>
        <begin position="173"/>
        <end position="255"/>
    </location>
</feature>
<sequence>METRKWLSKLVGLLVMVLAIVGFQQSSVYAQEDSTAVLTVIKLKNSQGTPDDYKTSPVPGSFYTLIKLDNNSELTEERQKQLETDMAEKTVEDLEKLAIDNLVYHGEATDPEGATVFSNLSAGTYYGFEVNSKAGKERLATSQPFVVLVTLGSKLTVYPKTKEEPQPGRTTFTVRKVWKGQKLTSVTVNLKRDGNKIDSVELNANNKWEYTFENLEITSSEGKEYTYTVEEEIPKNYTATYTQMKDKLGTTITNTYVPPKKPKTPIFKTGTLGIYWLLGIAVIMIGLGYRFYKTDKK</sequence>
<evidence type="ECO:0000313" key="4">
    <source>
        <dbReference type="Proteomes" id="UP000182508"/>
    </source>
</evidence>
<dbReference type="InterPro" id="IPR013783">
    <property type="entry name" value="Ig-like_fold"/>
</dbReference>
<evidence type="ECO:0000256" key="1">
    <source>
        <dbReference type="SAM" id="Phobius"/>
    </source>
</evidence>
<dbReference type="EMBL" id="FMXP01000002">
    <property type="protein sequence ID" value="SDB02479.1"/>
    <property type="molecule type" value="Genomic_DNA"/>
</dbReference>
<accession>A0A1G6A212</accession>